<accession>A0A2I6PCZ4</accession>
<organism evidence="2 3">
    <name type="scientific">Escherichia phage LAMP</name>
    <dbReference type="NCBI Taxonomy" id="2065191"/>
    <lineage>
        <taxon>Viruses</taxon>
        <taxon>Duplodnaviria</taxon>
        <taxon>Heunggongvirae</taxon>
        <taxon>Uroviricota</taxon>
        <taxon>Caudoviricetes</taxon>
        <taxon>Mktvariviridae</taxon>
        <taxon>Gordonclarkvirinae</taxon>
        <taxon>Kuravirus</taxon>
        <taxon>Kuravirus LAMP</taxon>
    </lineage>
</organism>
<name>A0A2I6PCZ4_9CAUD</name>
<evidence type="ECO:0000313" key="2">
    <source>
        <dbReference type="EMBL" id="AUM57593.1"/>
    </source>
</evidence>
<protein>
    <submittedName>
        <fullName evidence="2">Ig-like protein</fullName>
    </submittedName>
</protein>
<feature type="compositionally biased region" description="Polar residues" evidence="1">
    <location>
        <begin position="13"/>
        <end position="35"/>
    </location>
</feature>
<reference evidence="2 3" key="1">
    <citation type="submission" date="2017-12" db="EMBL/GenBank/DDBJ databases">
        <title>A novel LAMP bacteriophage infecting Escherichia coli.</title>
        <authorList>
            <person name="Golomidova A.K."/>
            <person name="Letarov A.V."/>
            <person name="Kostryukova E.S."/>
            <person name="Babenko V.V."/>
            <person name="Prokhorov N.S."/>
        </authorList>
    </citation>
    <scope>NUCLEOTIDE SEQUENCE [LARGE SCALE GENOMIC DNA]</scope>
</reference>
<gene>
    <name evidence="2" type="ORF">phiL_012</name>
</gene>
<dbReference type="Proteomes" id="UP000240724">
    <property type="component" value="Segment"/>
</dbReference>
<keyword evidence="3" id="KW-1185">Reference proteome</keyword>
<feature type="region of interest" description="Disordered" evidence="1">
    <location>
        <begin position="1"/>
        <end position="35"/>
    </location>
</feature>
<sequence>MTVSPASVESLETGATQQFTASAEKSDGSTETTGFTWSVTGGGSITQSGLYTAPSAAQSTDVSITATLEGVSGTATISEIVDPTPTIVAKGPITGKTGGSSTNFTTMFTVTNSTAADYTFVVTPAEAGTVSAAGALTLDDAASGEVTVQASLTADPSINATCTFTGVTPA</sequence>
<proteinExistence type="predicted"/>
<dbReference type="Gene3D" id="2.60.40.1080">
    <property type="match status" value="1"/>
</dbReference>
<dbReference type="EMBL" id="MG673519">
    <property type="protein sequence ID" value="AUM57593.1"/>
    <property type="molecule type" value="Genomic_DNA"/>
</dbReference>
<evidence type="ECO:0000313" key="3">
    <source>
        <dbReference type="Proteomes" id="UP000240724"/>
    </source>
</evidence>
<evidence type="ECO:0000256" key="1">
    <source>
        <dbReference type="SAM" id="MobiDB-lite"/>
    </source>
</evidence>